<evidence type="ECO:0000313" key="3">
    <source>
        <dbReference type="Proteomes" id="UP000371041"/>
    </source>
</evidence>
<accession>A0A5Q3Q5G3</accession>
<evidence type="ECO:0000259" key="1">
    <source>
        <dbReference type="Pfam" id="PF04149"/>
    </source>
</evidence>
<feature type="domain" description="DUF397" evidence="1">
    <location>
        <begin position="6"/>
        <end position="57"/>
    </location>
</feature>
<dbReference type="EMBL" id="CP045929">
    <property type="protein sequence ID" value="QGK69050.1"/>
    <property type="molecule type" value="Genomic_DNA"/>
</dbReference>
<evidence type="ECO:0000313" key="2">
    <source>
        <dbReference type="EMBL" id="QGK69050.1"/>
    </source>
</evidence>
<proteinExistence type="predicted"/>
<dbReference type="RefSeq" id="WP_154075651.1">
    <property type="nucleotide sequence ID" value="NZ_CP045929.1"/>
</dbReference>
<dbReference type="AlphaFoldDB" id="A0A5Q3Q5G3"/>
<dbReference type="Pfam" id="PF04149">
    <property type="entry name" value="DUF397"/>
    <property type="match status" value="1"/>
</dbReference>
<dbReference type="KEGG" id="sace:GIY23_05415"/>
<dbReference type="InterPro" id="IPR007278">
    <property type="entry name" value="DUF397"/>
</dbReference>
<keyword evidence="3" id="KW-1185">Reference proteome</keyword>
<sequence>MECITDWRTSTRTQGQGQCVEVGFGPDRIAVRDTKNRTGGHLCVTAARWESFVSGVKLGNFDS</sequence>
<organism evidence="2 3">
    <name type="scientific">Allosaccharopolyspora coralli</name>
    <dbReference type="NCBI Taxonomy" id="2665642"/>
    <lineage>
        <taxon>Bacteria</taxon>
        <taxon>Bacillati</taxon>
        <taxon>Actinomycetota</taxon>
        <taxon>Actinomycetes</taxon>
        <taxon>Pseudonocardiales</taxon>
        <taxon>Pseudonocardiaceae</taxon>
        <taxon>Allosaccharopolyspora</taxon>
    </lineage>
</organism>
<protein>
    <submittedName>
        <fullName evidence="2">DUF397 domain-containing protein</fullName>
    </submittedName>
</protein>
<name>A0A5Q3Q5G3_9PSEU</name>
<dbReference type="Proteomes" id="UP000371041">
    <property type="component" value="Chromosome"/>
</dbReference>
<reference evidence="3" key="1">
    <citation type="submission" date="2019-11" db="EMBL/GenBank/DDBJ databases">
        <title>The complete genome sequence of Saccharopolyspora sp. E2A.</title>
        <authorList>
            <person name="Zhang G."/>
        </authorList>
    </citation>
    <scope>NUCLEOTIDE SEQUENCE [LARGE SCALE GENOMIC DNA]</scope>
    <source>
        <strain evidence="3">E2A</strain>
    </source>
</reference>
<gene>
    <name evidence="2" type="ORF">GIY23_05415</name>
</gene>